<dbReference type="Pfam" id="PF13839">
    <property type="entry name" value="PC-Esterase"/>
    <property type="match status" value="1"/>
</dbReference>
<evidence type="ECO:0000259" key="8">
    <source>
        <dbReference type="Pfam" id="PF13839"/>
    </source>
</evidence>
<sequence length="456" mass="51890">MAKNGPSEDSNDTMTHLKFFKKFKHLNPLEPSLGILGFFLVTALFVSCFFYLDYRSVARGLRSRGIALLGLHGFSSPPPSFSSPCANVRPGFLDEGGDKCDVFDGNWVWDETYPLYQSQNCSLMDQGFRCSENGRTDNFHTKWRWQPKTCNLPRFDAGKMLEKLRNRRLVFVGDSIGRNQWESLLCMLSSAIPNKTSIYEVNGSPITKHSGFLVFKFEDFNCTVEYYRAPFLVVQGHPPAGAPAEVKTTLRVDLIDWSCSQWRHADVLVLNAGHWWTNSKTIREGCYFQEGNEVKMNMSVETAFRRSIETVVDFITTQVNMSKTHVFFRTFAPVHFRGGDWNTGGGCHLETLPDLGPFPAVSERHFNLVFDVLAEHSNETQGMRLDLLNVTNMSLGRKDGHPSVYYLGPKYGLASLHHQDCSHWCLPGVPDSWNELLYALFLKQDLIRTRNLNESH</sequence>
<dbReference type="PANTHER" id="PTHR32285">
    <property type="entry name" value="PROTEIN TRICHOME BIREFRINGENCE-LIKE 9-RELATED"/>
    <property type="match status" value="1"/>
</dbReference>
<dbReference type="GO" id="GO:0005794">
    <property type="term" value="C:Golgi apparatus"/>
    <property type="evidence" value="ECO:0007669"/>
    <property type="project" value="TreeGrafter"/>
</dbReference>
<evidence type="ECO:0000256" key="6">
    <source>
        <dbReference type="ARBA" id="ARBA00023136"/>
    </source>
</evidence>
<name>A0A8K0GS17_9ROSA</name>
<keyword evidence="4" id="KW-0735">Signal-anchor</keyword>
<evidence type="ECO:0000313" key="10">
    <source>
        <dbReference type="EMBL" id="KAF3436314.1"/>
    </source>
</evidence>
<keyword evidence="6 7" id="KW-0472">Membrane</keyword>
<dbReference type="GO" id="GO:0016413">
    <property type="term" value="F:O-acetyltransferase activity"/>
    <property type="evidence" value="ECO:0007669"/>
    <property type="project" value="InterPro"/>
</dbReference>
<comment type="similarity">
    <text evidence="2">Belongs to the PC-esterase family. TBL subfamily.</text>
</comment>
<keyword evidence="5 7" id="KW-1133">Transmembrane helix</keyword>
<evidence type="ECO:0000256" key="1">
    <source>
        <dbReference type="ARBA" id="ARBA00004167"/>
    </source>
</evidence>
<dbReference type="PANTHER" id="PTHR32285:SF313">
    <property type="entry name" value="PMR5_CAS1P GDSL_SGNH-LIKE ACYL-ESTERASE FAMILY PROTEIN"/>
    <property type="match status" value="1"/>
</dbReference>
<dbReference type="Pfam" id="PF14416">
    <property type="entry name" value="PMR5N"/>
    <property type="match status" value="1"/>
</dbReference>
<accession>A0A8K0GS17</accession>
<evidence type="ECO:0000256" key="2">
    <source>
        <dbReference type="ARBA" id="ARBA00007727"/>
    </source>
</evidence>
<feature type="transmembrane region" description="Helical" evidence="7">
    <location>
        <begin position="33"/>
        <end position="54"/>
    </location>
</feature>
<evidence type="ECO:0000256" key="3">
    <source>
        <dbReference type="ARBA" id="ARBA00022692"/>
    </source>
</evidence>
<feature type="domain" description="Trichome birefringence-like C-terminal" evidence="8">
    <location>
        <begin position="152"/>
        <end position="439"/>
    </location>
</feature>
<dbReference type="EMBL" id="VOIH02000010">
    <property type="protein sequence ID" value="KAF3436314.1"/>
    <property type="molecule type" value="Genomic_DNA"/>
</dbReference>
<evidence type="ECO:0008006" key="12">
    <source>
        <dbReference type="Google" id="ProtNLM"/>
    </source>
</evidence>
<reference evidence="10" key="1">
    <citation type="submission" date="2020-03" db="EMBL/GenBank/DDBJ databases">
        <title>A high-quality chromosome-level genome assembly of a woody plant with both climbing and erect habits, Rhamnella rubrinervis.</title>
        <authorList>
            <person name="Lu Z."/>
            <person name="Yang Y."/>
            <person name="Zhu X."/>
            <person name="Sun Y."/>
        </authorList>
    </citation>
    <scope>NUCLEOTIDE SEQUENCE</scope>
    <source>
        <strain evidence="10">BYM</strain>
        <tissue evidence="10">Leaf</tissue>
    </source>
</reference>
<dbReference type="AlphaFoldDB" id="A0A8K0GS17"/>
<dbReference type="InterPro" id="IPR026057">
    <property type="entry name" value="TBL_C"/>
</dbReference>
<evidence type="ECO:0000259" key="9">
    <source>
        <dbReference type="Pfam" id="PF14416"/>
    </source>
</evidence>
<proteinExistence type="inferred from homology"/>
<comment type="subcellular location">
    <subcellularLocation>
        <location evidence="1">Membrane</location>
        <topology evidence="1">Single-pass membrane protein</topology>
    </subcellularLocation>
</comment>
<feature type="domain" description="Trichome birefringence-like N-terminal" evidence="9">
    <location>
        <begin position="99"/>
        <end position="151"/>
    </location>
</feature>
<evidence type="ECO:0000256" key="4">
    <source>
        <dbReference type="ARBA" id="ARBA00022968"/>
    </source>
</evidence>
<keyword evidence="11" id="KW-1185">Reference proteome</keyword>
<dbReference type="Proteomes" id="UP000796880">
    <property type="component" value="Unassembled WGS sequence"/>
</dbReference>
<dbReference type="GO" id="GO:0016020">
    <property type="term" value="C:membrane"/>
    <property type="evidence" value="ECO:0007669"/>
    <property type="project" value="UniProtKB-SubCell"/>
</dbReference>
<organism evidence="10 11">
    <name type="scientific">Rhamnella rubrinervis</name>
    <dbReference type="NCBI Taxonomy" id="2594499"/>
    <lineage>
        <taxon>Eukaryota</taxon>
        <taxon>Viridiplantae</taxon>
        <taxon>Streptophyta</taxon>
        <taxon>Embryophyta</taxon>
        <taxon>Tracheophyta</taxon>
        <taxon>Spermatophyta</taxon>
        <taxon>Magnoliopsida</taxon>
        <taxon>eudicotyledons</taxon>
        <taxon>Gunneridae</taxon>
        <taxon>Pentapetalae</taxon>
        <taxon>rosids</taxon>
        <taxon>fabids</taxon>
        <taxon>Rosales</taxon>
        <taxon>Rhamnaceae</taxon>
        <taxon>rhamnoid group</taxon>
        <taxon>Rhamneae</taxon>
        <taxon>Rhamnella</taxon>
    </lineage>
</organism>
<evidence type="ECO:0000313" key="11">
    <source>
        <dbReference type="Proteomes" id="UP000796880"/>
    </source>
</evidence>
<dbReference type="OrthoDB" id="630188at2759"/>
<comment type="caution">
    <text evidence="10">The sequence shown here is derived from an EMBL/GenBank/DDBJ whole genome shotgun (WGS) entry which is preliminary data.</text>
</comment>
<keyword evidence="3 7" id="KW-0812">Transmembrane</keyword>
<dbReference type="InterPro" id="IPR029962">
    <property type="entry name" value="TBL"/>
</dbReference>
<evidence type="ECO:0000256" key="5">
    <source>
        <dbReference type="ARBA" id="ARBA00022989"/>
    </source>
</evidence>
<gene>
    <name evidence="10" type="ORF">FNV43_RR23406</name>
</gene>
<protein>
    <recommendedName>
        <fullName evidence="12">Trichome birefringence-like N-terminal domain-containing protein</fullName>
    </recommendedName>
</protein>
<dbReference type="InterPro" id="IPR025846">
    <property type="entry name" value="TBL_N"/>
</dbReference>
<evidence type="ECO:0000256" key="7">
    <source>
        <dbReference type="SAM" id="Phobius"/>
    </source>
</evidence>